<feature type="region of interest" description="Disordered" evidence="1">
    <location>
        <begin position="153"/>
        <end position="246"/>
    </location>
</feature>
<reference evidence="3" key="1">
    <citation type="submission" date="2020-05" db="EMBL/GenBank/DDBJ databases">
        <authorList>
            <person name="Chiriac C."/>
            <person name="Salcher M."/>
            <person name="Ghai R."/>
            <person name="Kavagutti S V."/>
        </authorList>
    </citation>
    <scope>NUCLEOTIDE SEQUENCE</scope>
</reference>
<evidence type="ECO:0000256" key="1">
    <source>
        <dbReference type="SAM" id="MobiDB-lite"/>
    </source>
</evidence>
<keyword evidence="2" id="KW-0472">Membrane</keyword>
<sequence>MTAGNDGYTPYMAEPESPGEDPGDAPGHRASSWETDGFPGRDDLPPRRRDVPRSPTAPWGLPPHDDHDDRLTRGIEDGDEPAEDEADEPLLPRSRRAVLFAGILGVWALAMLVLDVRWWNFEEHGPWLTPLTPLVLGGAVEQALLRRRPEWARDHDAEEAGRPRRGAEALGERARPSWAREGATIPLDEGPADDVGPTGAASPAADGPVDDEAGDGPPGGPAGTTGAAAEDRAPAPDLSARTRPSP</sequence>
<feature type="compositionally biased region" description="Basic and acidic residues" evidence="1">
    <location>
        <begin position="39"/>
        <end position="52"/>
    </location>
</feature>
<feature type="region of interest" description="Disordered" evidence="1">
    <location>
        <begin position="1"/>
        <end position="89"/>
    </location>
</feature>
<name>A0A6J7IH67_9ZZZZ</name>
<accession>A0A6J7IH67</accession>
<keyword evidence="2" id="KW-0812">Transmembrane</keyword>
<gene>
    <name evidence="3" type="ORF">UFOPK3564_02317</name>
</gene>
<organism evidence="3">
    <name type="scientific">freshwater metagenome</name>
    <dbReference type="NCBI Taxonomy" id="449393"/>
    <lineage>
        <taxon>unclassified sequences</taxon>
        <taxon>metagenomes</taxon>
        <taxon>ecological metagenomes</taxon>
    </lineage>
</organism>
<feature type="compositionally biased region" description="Acidic residues" evidence="1">
    <location>
        <begin position="77"/>
        <end position="88"/>
    </location>
</feature>
<proteinExistence type="predicted"/>
<feature type="compositionally biased region" description="Basic and acidic residues" evidence="1">
    <location>
        <begin position="63"/>
        <end position="76"/>
    </location>
</feature>
<dbReference type="EMBL" id="CAFBMK010000156">
    <property type="protein sequence ID" value="CAB4929926.1"/>
    <property type="molecule type" value="Genomic_DNA"/>
</dbReference>
<evidence type="ECO:0000256" key="2">
    <source>
        <dbReference type="SAM" id="Phobius"/>
    </source>
</evidence>
<keyword evidence="2" id="KW-1133">Transmembrane helix</keyword>
<feature type="transmembrane region" description="Helical" evidence="2">
    <location>
        <begin position="97"/>
        <end position="119"/>
    </location>
</feature>
<feature type="compositionally biased region" description="Basic and acidic residues" evidence="1">
    <location>
        <begin position="153"/>
        <end position="175"/>
    </location>
</feature>
<protein>
    <submittedName>
        <fullName evidence="3">Unannotated protein</fullName>
    </submittedName>
</protein>
<evidence type="ECO:0000313" key="3">
    <source>
        <dbReference type="EMBL" id="CAB4929926.1"/>
    </source>
</evidence>
<dbReference type="AlphaFoldDB" id="A0A6J7IH67"/>